<sequence length="234" mass="27027">MPTRSEARRSPQEVLLSDVLNHYVEHKYPPASRAAQLIILGLEDVTPYPKVSDLTLTNQRRVWKHIYETHGLKAKSISTYMIALRAAVNYSARPQIVEVDGKLEEVQLLNDTIPVMCNQDEIADYLGAERSVGRAFLPTFEQVAKWIDSIEHESDFRYVVIALNTWARNSAIFDMRVNAQIDFEYGLVNLNPEGRRQTKKRRPVIRLTNNLRSWLRYWGTTARSSNTRIRLRSA</sequence>
<organism evidence="1 2">
    <name type="scientific">Hoeflea algicola</name>
    <dbReference type="NCBI Taxonomy" id="2983763"/>
    <lineage>
        <taxon>Bacteria</taxon>
        <taxon>Pseudomonadati</taxon>
        <taxon>Pseudomonadota</taxon>
        <taxon>Alphaproteobacteria</taxon>
        <taxon>Hyphomicrobiales</taxon>
        <taxon>Rhizobiaceae</taxon>
        <taxon>Hoeflea</taxon>
    </lineage>
</organism>
<dbReference type="InterPro" id="IPR011010">
    <property type="entry name" value="DNA_brk_join_enz"/>
</dbReference>
<protein>
    <recommendedName>
        <fullName evidence="3">Tyr recombinase domain-containing protein</fullName>
    </recommendedName>
</protein>
<name>A0ABT3Z5Q2_9HYPH</name>
<evidence type="ECO:0008006" key="3">
    <source>
        <dbReference type="Google" id="ProtNLM"/>
    </source>
</evidence>
<evidence type="ECO:0000313" key="1">
    <source>
        <dbReference type="EMBL" id="MCY0147046.1"/>
    </source>
</evidence>
<comment type="caution">
    <text evidence="1">The sequence shown here is derived from an EMBL/GenBank/DDBJ whole genome shotgun (WGS) entry which is preliminary data.</text>
</comment>
<dbReference type="Proteomes" id="UP001073227">
    <property type="component" value="Unassembled WGS sequence"/>
</dbReference>
<keyword evidence="2" id="KW-1185">Reference proteome</keyword>
<reference evidence="1" key="1">
    <citation type="submission" date="2022-10" db="EMBL/GenBank/DDBJ databases">
        <title>Hoeflea sp. G2-23, isolated from marine algae.</title>
        <authorList>
            <person name="Kristyanto S."/>
            <person name="Kim J.M."/>
            <person name="Jeon C.O."/>
        </authorList>
    </citation>
    <scope>NUCLEOTIDE SEQUENCE</scope>
    <source>
        <strain evidence="1">G2-23</strain>
    </source>
</reference>
<dbReference type="SUPFAM" id="SSF56349">
    <property type="entry name" value="DNA breaking-rejoining enzymes"/>
    <property type="match status" value="1"/>
</dbReference>
<accession>A0ABT3Z5Q2</accession>
<dbReference type="RefSeq" id="WP_267652667.1">
    <property type="nucleotide sequence ID" value="NZ_JAOVZR010000001.1"/>
</dbReference>
<gene>
    <name evidence="1" type="ORF">OEG84_04755</name>
</gene>
<proteinExistence type="predicted"/>
<dbReference type="EMBL" id="JAOVZR010000001">
    <property type="protein sequence ID" value="MCY0147046.1"/>
    <property type="molecule type" value="Genomic_DNA"/>
</dbReference>
<evidence type="ECO:0000313" key="2">
    <source>
        <dbReference type="Proteomes" id="UP001073227"/>
    </source>
</evidence>